<reference evidence="4" key="2">
    <citation type="submission" date="2019-10" db="EMBL/GenBank/DDBJ databases">
        <title>A de novo genome assembly of a pear dwarfing rootstock.</title>
        <authorList>
            <person name="Wang F."/>
            <person name="Wang J."/>
            <person name="Li S."/>
            <person name="Zhang Y."/>
            <person name="Fang M."/>
            <person name="Ma L."/>
            <person name="Zhao Y."/>
            <person name="Jiang S."/>
        </authorList>
    </citation>
    <scope>NUCLEOTIDE SEQUENCE [LARGE SCALE GENOMIC DNA]</scope>
</reference>
<protein>
    <recommendedName>
        <fullName evidence="2">PB1-like domain-containing protein</fullName>
    </recommendedName>
</protein>
<feature type="compositionally biased region" description="Basic residues" evidence="1">
    <location>
        <begin position="632"/>
        <end position="641"/>
    </location>
</feature>
<dbReference type="OrthoDB" id="1727094at2759"/>
<reference evidence="3 4" key="1">
    <citation type="submission" date="2019-09" db="EMBL/GenBank/DDBJ databases">
        <authorList>
            <person name="Ou C."/>
        </authorList>
    </citation>
    <scope>NUCLEOTIDE SEQUENCE [LARGE SCALE GENOMIC DNA]</scope>
    <source>
        <strain evidence="3">S2</strain>
        <tissue evidence="3">Leaf</tissue>
    </source>
</reference>
<proteinExistence type="predicted"/>
<name>A0A5N5GR61_9ROSA</name>
<keyword evidence="4" id="KW-1185">Reference proteome</keyword>
<dbReference type="EMBL" id="SMOL01000402">
    <property type="protein sequence ID" value="KAB2615700.1"/>
    <property type="molecule type" value="Genomic_DNA"/>
</dbReference>
<organism evidence="3 4">
    <name type="scientific">Pyrus ussuriensis x Pyrus communis</name>
    <dbReference type="NCBI Taxonomy" id="2448454"/>
    <lineage>
        <taxon>Eukaryota</taxon>
        <taxon>Viridiplantae</taxon>
        <taxon>Streptophyta</taxon>
        <taxon>Embryophyta</taxon>
        <taxon>Tracheophyta</taxon>
        <taxon>Spermatophyta</taxon>
        <taxon>Magnoliopsida</taxon>
        <taxon>eudicotyledons</taxon>
        <taxon>Gunneridae</taxon>
        <taxon>Pentapetalae</taxon>
        <taxon>rosids</taxon>
        <taxon>fabids</taxon>
        <taxon>Rosales</taxon>
        <taxon>Rosaceae</taxon>
        <taxon>Amygdaloideae</taxon>
        <taxon>Maleae</taxon>
        <taxon>Pyrus</taxon>
    </lineage>
</organism>
<dbReference type="PANTHER" id="PTHR31973">
    <property type="entry name" value="POLYPROTEIN, PUTATIVE-RELATED"/>
    <property type="match status" value="1"/>
</dbReference>
<comment type="caution">
    <text evidence="3">The sequence shown here is derived from an EMBL/GenBank/DDBJ whole genome shotgun (WGS) entry which is preliminary data.</text>
</comment>
<evidence type="ECO:0000313" key="4">
    <source>
        <dbReference type="Proteomes" id="UP000327157"/>
    </source>
</evidence>
<dbReference type="AlphaFoldDB" id="A0A5N5GR61"/>
<accession>A0A5N5GR61</accession>
<dbReference type="Pfam" id="PF26130">
    <property type="entry name" value="PB1-like"/>
    <property type="match status" value="1"/>
</dbReference>
<evidence type="ECO:0000259" key="2">
    <source>
        <dbReference type="Pfam" id="PF26130"/>
    </source>
</evidence>
<evidence type="ECO:0000256" key="1">
    <source>
        <dbReference type="SAM" id="MobiDB-lite"/>
    </source>
</evidence>
<feature type="domain" description="PB1-like" evidence="2">
    <location>
        <begin position="16"/>
        <end position="110"/>
    </location>
</feature>
<evidence type="ECO:0000313" key="3">
    <source>
        <dbReference type="EMBL" id="KAB2615700.1"/>
    </source>
</evidence>
<reference evidence="3 4" key="3">
    <citation type="submission" date="2019-11" db="EMBL/GenBank/DDBJ databases">
        <title>A de novo genome assembly of a pear dwarfing rootstock.</title>
        <authorList>
            <person name="Wang F."/>
            <person name="Wang J."/>
            <person name="Li S."/>
            <person name="Zhang Y."/>
            <person name="Fang M."/>
            <person name="Ma L."/>
            <person name="Zhao Y."/>
            <person name="Jiang S."/>
        </authorList>
    </citation>
    <scope>NUCLEOTIDE SEQUENCE [LARGE SCALE GENOMIC DNA]</scope>
    <source>
        <strain evidence="3">S2</strain>
        <tissue evidence="3">Leaf</tissue>
    </source>
</reference>
<dbReference type="PANTHER" id="PTHR31973:SF191">
    <property type="entry name" value="OS05G0489400 PROTEIN"/>
    <property type="match status" value="1"/>
</dbReference>
<dbReference type="InterPro" id="IPR058594">
    <property type="entry name" value="PB1-like_dom_pln"/>
</dbReference>
<dbReference type="Proteomes" id="UP000327157">
    <property type="component" value="Chromosome 3"/>
</dbReference>
<feature type="region of interest" description="Disordered" evidence="1">
    <location>
        <begin position="599"/>
        <end position="641"/>
    </location>
</feature>
<sequence length="641" mass="73253">MRDDLFDSFPTYGNNELFTIQMYHSEQLSEDFYVRGNMDFFDLRDKDFMSMLKVDNMVKELGYGNVFISYQYRIPMMEIHNGLKPLMTNSDVINICKFVPNHTVIDMYIEKITPEECVSQEMKFIKSFEPVAQSSVVIEELDEEKQVQVNRGNAKLAIEYPVSGLGGECSVPSQFVGEKVADEGMADEGVTDVGDEEDDENDNDAVLAGIREQNNPQSGEGSQQQRERFEEEIDVNVVSVPNYNSDGLHIVHKDEDGGGSKSEHYPKFNEKIDMKNPHLSLGLIFRDVTQLRKEVVMHSIINGYGDVYFPRNEKFKVDATCKESEWNHGCFKMKTYKAMVAAMKIIEGNTVKIKLDEGMFQRMYVCLCACKEGLKHGCRPLIGLDGCHLKSQHGGQLLVVVGINPNDETWVTTYAIWFLEFLAEDIGIVDQHGWTFISDKHKGLIHAFLAVLPNCHHRFFVGHLYTNYREQFKGKALNDALWAVAKTTTIPHFRRAMEELRLLNENAYDWFMKRPTIHWSRSHFQTQTKCEMLLNILCKSLNKEKPKDYMDVCYSKVISEDIPQPQQLSRKGQGTLKCGICKKEGQNTRTHHMHLPTGQEASSYAHGASSNPGGVPRKRGRKPKVQTDGGVKKRKIRQLRK</sequence>
<gene>
    <name evidence="3" type="ORF">D8674_022288</name>
</gene>